<reference evidence="2 3" key="1">
    <citation type="submission" date="2016-05" db="EMBL/GenBank/DDBJ databases">
        <title>Draft Genome Sequences of Stenotrophomonas maltophilia Strains Sm32COP, Sm41DVV, Sm46PAILV, SmF3, SmF22, SmSOFb1 and SmCVFa1, Isolated from Different Manures, in France.</title>
        <authorList>
            <person name="Nazaret S."/>
            <person name="Bodilis J."/>
        </authorList>
    </citation>
    <scope>NUCLEOTIDE SEQUENCE [LARGE SCALE GENOMIC DNA]</scope>
    <source>
        <strain evidence="2 3">Sm41DVV</strain>
    </source>
</reference>
<proteinExistence type="predicted"/>
<evidence type="ECO:0000313" key="2">
    <source>
        <dbReference type="EMBL" id="OBU60584.1"/>
    </source>
</evidence>
<dbReference type="PANTHER" id="PTHR36503:SF1">
    <property type="entry name" value="BLR2520 PROTEIN"/>
    <property type="match status" value="1"/>
</dbReference>
<name>A0AAP7GQG1_STEMA</name>
<feature type="domain" description="Glyoxalase/fosfomycin resistance/dioxygenase" evidence="1">
    <location>
        <begin position="8"/>
        <end position="117"/>
    </location>
</feature>
<evidence type="ECO:0000313" key="3">
    <source>
        <dbReference type="Proteomes" id="UP000092125"/>
    </source>
</evidence>
<sequence length="128" mass="13994">MQLGAFSVSLSVKDLAASRAFYEALGFSVTGGDATQNWLVLRNNGVVIGLFQGMFEGNLLTFNPGWDQHKQELPRFQDVRELQAALDAQGIALQVRADPDSEGPAFLQLMDPDGNVILVDQHVPRPKV</sequence>
<organism evidence="2 3">
    <name type="scientific">Stenotrophomonas maltophilia</name>
    <name type="common">Pseudomonas maltophilia</name>
    <name type="synonym">Xanthomonas maltophilia</name>
    <dbReference type="NCBI Taxonomy" id="40324"/>
    <lineage>
        <taxon>Bacteria</taxon>
        <taxon>Pseudomonadati</taxon>
        <taxon>Pseudomonadota</taxon>
        <taxon>Gammaproteobacteria</taxon>
        <taxon>Lysobacterales</taxon>
        <taxon>Lysobacteraceae</taxon>
        <taxon>Stenotrophomonas</taxon>
        <taxon>Stenotrophomonas maltophilia group</taxon>
    </lineage>
</organism>
<gene>
    <name evidence="2" type="ORF">A9K56_14765</name>
</gene>
<accession>A0AAP7GQG1</accession>
<dbReference type="PANTHER" id="PTHR36503">
    <property type="entry name" value="BLR2520 PROTEIN"/>
    <property type="match status" value="1"/>
</dbReference>
<dbReference type="Pfam" id="PF00903">
    <property type="entry name" value="Glyoxalase"/>
    <property type="match status" value="1"/>
</dbReference>
<evidence type="ECO:0000259" key="1">
    <source>
        <dbReference type="Pfam" id="PF00903"/>
    </source>
</evidence>
<dbReference type="InterPro" id="IPR029068">
    <property type="entry name" value="Glyas_Bleomycin-R_OHBP_Dase"/>
</dbReference>
<dbReference type="SUPFAM" id="SSF54593">
    <property type="entry name" value="Glyoxalase/Bleomycin resistance protein/Dihydroxybiphenyl dioxygenase"/>
    <property type="match status" value="1"/>
</dbReference>
<dbReference type="InterPro" id="IPR004360">
    <property type="entry name" value="Glyas_Fos-R_dOase_dom"/>
</dbReference>
<comment type="caution">
    <text evidence="2">The sequence shown here is derived from an EMBL/GenBank/DDBJ whole genome shotgun (WGS) entry which is preliminary data.</text>
</comment>
<dbReference type="Proteomes" id="UP000092125">
    <property type="component" value="Unassembled WGS sequence"/>
</dbReference>
<dbReference type="Gene3D" id="3.10.180.10">
    <property type="entry name" value="2,3-Dihydroxybiphenyl 1,2-Dioxygenase, domain 1"/>
    <property type="match status" value="1"/>
</dbReference>
<dbReference type="AlphaFoldDB" id="A0AAP7GQG1"/>
<dbReference type="RefSeq" id="WP_065182657.1">
    <property type="nucleotide sequence ID" value="NZ_LYVI01000009.1"/>
</dbReference>
<dbReference type="CDD" id="cd06587">
    <property type="entry name" value="VOC"/>
    <property type="match status" value="1"/>
</dbReference>
<dbReference type="EMBL" id="LYVI01000009">
    <property type="protein sequence ID" value="OBU60584.1"/>
    <property type="molecule type" value="Genomic_DNA"/>
</dbReference>
<protein>
    <submittedName>
        <fullName evidence="2">Glyoxalase</fullName>
    </submittedName>
</protein>